<feature type="coiled-coil region" evidence="1">
    <location>
        <begin position="219"/>
        <end position="246"/>
    </location>
</feature>
<dbReference type="STRING" id="29354.IO98_11480"/>
<evidence type="ECO:0000313" key="3">
    <source>
        <dbReference type="Proteomes" id="UP000028525"/>
    </source>
</evidence>
<organism evidence="2 3">
    <name type="scientific">Lacrimispora celerecrescens</name>
    <dbReference type="NCBI Taxonomy" id="29354"/>
    <lineage>
        <taxon>Bacteria</taxon>
        <taxon>Bacillati</taxon>
        <taxon>Bacillota</taxon>
        <taxon>Clostridia</taxon>
        <taxon>Lachnospirales</taxon>
        <taxon>Lachnospiraceae</taxon>
        <taxon>Lacrimispora</taxon>
    </lineage>
</organism>
<sequence>MNVRFVNSNNIEIDPELENLLPALSKDDYETLEKSLLQNGFMQHSSRIQLWCPPEEELNCDNDQIAKSYIIDGHNRFKICQKHNIELPSWCFDWLVFDTKDEVKKYMFENQLARRNLSEVDRYEVVEKYSDLIKAMAKKNQSDGGKGLSNLTTVNARKEKAKKVGISEGSYHKLDKVMKSENAEVIDKVRKKEMSIDKAYQSIKNPVPNKEESTIEHRLDKFDNRMNEIDKEISTLRTERESLMRRRSSLFEAFNIKCDLQYEFIEDDSLGLSRACRFFIELNGHKEIYIECSVYSDETPDPIWMRHIPEKYKNDFIMLWKKAHVEDIEDFYKRTDKWSETYEKSKTTTTVISDCNKDFYKKCFRILAKNFHPDNEDGNMEDMLYLNELKVTWGI</sequence>
<evidence type="ECO:0008006" key="4">
    <source>
        <dbReference type="Google" id="ProtNLM"/>
    </source>
</evidence>
<dbReference type="EMBL" id="JPME01000013">
    <property type="protein sequence ID" value="KEZ90104.1"/>
    <property type="molecule type" value="Genomic_DNA"/>
</dbReference>
<protein>
    <recommendedName>
        <fullName evidence="4">ParB/Sulfiredoxin domain-containing protein</fullName>
    </recommendedName>
</protein>
<keyword evidence="1" id="KW-0175">Coiled coil</keyword>
<evidence type="ECO:0000313" key="2">
    <source>
        <dbReference type="EMBL" id="KEZ90104.1"/>
    </source>
</evidence>
<dbReference type="AlphaFoldDB" id="A0A084JMC0"/>
<proteinExistence type="predicted"/>
<comment type="caution">
    <text evidence="2">The sequence shown here is derived from an EMBL/GenBank/DDBJ whole genome shotgun (WGS) entry which is preliminary data.</text>
</comment>
<dbReference type="Proteomes" id="UP000028525">
    <property type="component" value="Unassembled WGS sequence"/>
</dbReference>
<accession>A0A084JMC0</accession>
<evidence type="ECO:0000256" key="1">
    <source>
        <dbReference type="SAM" id="Coils"/>
    </source>
</evidence>
<reference evidence="2 3" key="1">
    <citation type="submission" date="2014-07" db="EMBL/GenBank/DDBJ databases">
        <title>Draft genome of Clostridium celerecrescens 152B isolated from sediments associated with methane hydrate from Krishna Godavari basin.</title>
        <authorList>
            <person name="Honkalas V.S."/>
            <person name="Dabir A.P."/>
            <person name="Arora P."/>
            <person name="Dhakephalkar P.K."/>
        </authorList>
    </citation>
    <scope>NUCLEOTIDE SEQUENCE [LARGE SCALE GENOMIC DNA]</scope>
    <source>
        <strain evidence="2 3">152B</strain>
    </source>
</reference>
<gene>
    <name evidence="2" type="ORF">IO98_11480</name>
</gene>
<dbReference type="OrthoDB" id="5944985at2"/>
<keyword evidence="3" id="KW-1185">Reference proteome</keyword>
<name>A0A084JMC0_9FIRM</name>
<dbReference type="RefSeq" id="WP_038281050.1">
    <property type="nucleotide sequence ID" value="NZ_JPME01000013.1"/>
</dbReference>